<evidence type="ECO:0000313" key="2">
    <source>
        <dbReference type="Proteomes" id="UP000011971"/>
    </source>
</evidence>
<dbReference type="InterPro" id="IPR014729">
    <property type="entry name" value="Rossmann-like_a/b/a_fold"/>
</dbReference>
<reference evidence="1 2" key="1">
    <citation type="journal article" date="2013" name="Gut Pathog.">
        <title>Draft genome of Ochrobactrum intermedium strain M86 isolated from non-ulcer dyspeptic individual from India.</title>
        <authorList>
            <person name="Kulkarni G."/>
            <person name="Dhotre D."/>
            <person name="Dharne M."/>
            <person name="Shetty S."/>
            <person name="Chowdhury S."/>
            <person name="Misra V."/>
            <person name="Misra S."/>
            <person name="Patole M."/>
            <person name="Shouche Y."/>
        </authorList>
    </citation>
    <scope>NUCLEOTIDE SEQUENCE [LARGE SCALE GENOMIC DNA]</scope>
    <source>
        <strain evidence="1 2">M86</strain>
    </source>
</reference>
<comment type="caution">
    <text evidence="1">The sequence shown here is derived from an EMBL/GenBank/DDBJ whole genome shotgun (WGS) entry which is preliminary data.</text>
</comment>
<dbReference type="AlphaFoldDB" id="M5JSA2"/>
<dbReference type="Proteomes" id="UP000011971">
    <property type="component" value="Unassembled WGS sequence"/>
</dbReference>
<proteinExistence type="predicted"/>
<dbReference type="PATRIC" id="fig|1234597.4.peg.258"/>
<evidence type="ECO:0008006" key="3">
    <source>
        <dbReference type="Google" id="ProtNLM"/>
    </source>
</evidence>
<dbReference type="EMBL" id="AOGE01000005">
    <property type="protein sequence ID" value="ELT50980.1"/>
    <property type="molecule type" value="Genomic_DNA"/>
</dbReference>
<accession>M5JSA2</accession>
<protein>
    <recommendedName>
        <fullName evidence="3">Phosphoadenosine phosphosulphate reductase domain-containing protein</fullName>
    </recommendedName>
</protein>
<evidence type="ECO:0000313" key="1">
    <source>
        <dbReference type="EMBL" id="ELT50980.1"/>
    </source>
</evidence>
<organism evidence="1 2">
    <name type="scientific">Brucella intermedia M86</name>
    <dbReference type="NCBI Taxonomy" id="1234597"/>
    <lineage>
        <taxon>Bacteria</taxon>
        <taxon>Pseudomonadati</taxon>
        <taxon>Pseudomonadota</taxon>
        <taxon>Alphaproteobacteria</taxon>
        <taxon>Hyphomicrobiales</taxon>
        <taxon>Brucellaceae</taxon>
        <taxon>Brucella/Ochrobactrum group</taxon>
        <taxon>Brucella</taxon>
    </lineage>
</organism>
<name>M5JSA2_9HYPH</name>
<gene>
    <name evidence="1" type="ORF">D584_01263</name>
</gene>
<dbReference type="Gene3D" id="3.40.50.620">
    <property type="entry name" value="HUPs"/>
    <property type="match status" value="1"/>
</dbReference>
<dbReference type="RefSeq" id="WP_006470372.1">
    <property type="nucleotide sequence ID" value="NZ_AOGE01000005.1"/>
</dbReference>
<dbReference type="OrthoDB" id="7260048at2"/>
<sequence>MTDTPLLRILSLGAGVQSTVMALMAARGEFGPRPDYCIFADVGSEPADVYTHLDWLEAEIKRLTNDQMKCVRVSKGNLETDVLAILEMEEIKGANPTPPFFTPGKDGKAAPIRRQCTADYKIEPINSFVRELIGHPKGRVWRGPPVVEMWIGISTDEIIRLKDARVRFIKNRWPLIERGMSRGDCLEWFARHYPGRKLVKSACWFCPFKKNSEWRRTRDEQPEEWRKAVSFDKAIRKGSVSARGEWFLHRELKPLDEVDLSSTADRGQIEFGFLEECEGMCGV</sequence>